<comment type="function">
    <text evidence="1">Secreted metalloproteinase that allows assimilation of proteinaceous substrates.</text>
</comment>
<protein>
    <submittedName>
        <fullName evidence="12">Metalloprotease 1</fullName>
    </submittedName>
</protein>
<evidence type="ECO:0000256" key="4">
    <source>
        <dbReference type="ARBA" id="ARBA00022723"/>
    </source>
</evidence>
<dbReference type="Pfam" id="PF05572">
    <property type="entry name" value="Peptidase_M43"/>
    <property type="match status" value="1"/>
</dbReference>
<dbReference type="CDD" id="cd04275">
    <property type="entry name" value="ZnMc_pappalysin_like"/>
    <property type="match status" value="1"/>
</dbReference>
<keyword evidence="7" id="KW-0862">Zinc</keyword>
<accession>A0AAV9TKY2</accession>
<evidence type="ECO:0000256" key="2">
    <source>
        <dbReference type="ARBA" id="ARBA00008721"/>
    </source>
</evidence>
<evidence type="ECO:0000313" key="13">
    <source>
        <dbReference type="Proteomes" id="UP001327957"/>
    </source>
</evidence>
<evidence type="ECO:0000256" key="7">
    <source>
        <dbReference type="ARBA" id="ARBA00022833"/>
    </source>
</evidence>
<evidence type="ECO:0000259" key="11">
    <source>
        <dbReference type="Pfam" id="PF05572"/>
    </source>
</evidence>
<evidence type="ECO:0000256" key="1">
    <source>
        <dbReference type="ARBA" id="ARBA00003174"/>
    </source>
</evidence>
<comment type="similarity">
    <text evidence="2">Belongs to the peptidase M43B family.</text>
</comment>
<sequence length="284" mass="31302">MVPLLAVALLLAAGISPTLAQYKCANINVALDKRDAIVHPAYYKRRGAPKPVDVYFHVTSTEAHKDRITDTIVDAQFKVMQSTYQRHGFELNLVNVSRIVDDVAGKGFYGADNVITDQEAYMSWRRATRRGGYDALNVYFFSDLTELIGGHCLLPTNATAGTDAFYQDGCWINGDTMPGLGPRSANGTGMSSEGHIGVHEVGHWFGLLHTFEGDPCNEVNDGVADTPTIAYPSWGCPIGRDSCPGLPGLDAIHNFMDYSSCMKEFTVGQEVRMHQQFDMFRRKP</sequence>
<dbReference type="Gene3D" id="3.40.390.10">
    <property type="entry name" value="Collagenase (Catalytic Domain)"/>
    <property type="match status" value="1"/>
</dbReference>
<evidence type="ECO:0000256" key="3">
    <source>
        <dbReference type="ARBA" id="ARBA00022670"/>
    </source>
</evidence>
<organism evidence="12 13">
    <name type="scientific">Colletotrichum tabaci</name>
    <dbReference type="NCBI Taxonomy" id="1209068"/>
    <lineage>
        <taxon>Eukaryota</taxon>
        <taxon>Fungi</taxon>
        <taxon>Dikarya</taxon>
        <taxon>Ascomycota</taxon>
        <taxon>Pezizomycotina</taxon>
        <taxon>Sordariomycetes</taxon>
        <taxon>Hypocreomycetidae</taxon>
        <taxon>Glomerellales</taxon>
        <taxon>Glomerellaceae</taxon>
        <taxon>Colletotrichum</taxon>
        <taxon>Colletotrichum destructivum species complex</taxon>
    </lineage>
</organism>
<evidence type="ECO:0000256" key="9">
    <source>
        <dbReference type="ARBA" id="ARBA00023157"/>
    </source>
</evidence>
<feature type="signal peptide" evidence="10">
    <location>
        <begin position="1"/>
        <end position="20"/>
    </location>
</feature>
<reference evidence="12 13" key="1">
    <citation type="submission" date="2023-04" db="EMBL/GenBank/DDBJ databases">
        <title>Colletotrichum tabacum stain YC1 causing leaf anthracnose on Nicotiana tabacum(L.) cv.</title>
        <authorList>
            <person name="Ji Z."/>
            <person name="Wang M."/>
            <person name="Zhang J."/>
            <person name="Wang N."/>
            <person name="Zhou Z."/>
        </authorList>
    </citation>
    <scope>NUCLEOTIDE SEQUENCE [LARGE SCALE GENOMIC DNA]</scope>
    <source>
        <strain evidence="12 13">YC1</strain>
    </source>
</reference>
<dbReference type="PANTHER" id="PTHR47466:SF1">
    <property type="entry name" value="METALLOPROTEASE MEP1 (AFU_ORTHOLOGUE AFUA_1G07730)-RELATED"/>
    <property type="match status" value="1"/>
</dbReference>
<keyword evidence="5 10" id="KW-0732">Signal</keyword>
<dbReference type="GO" id="GO:0046872">
    <property type="term" value="F:metal ion binding"/>
    <property type="evidence" value="ECO:0007669"/>
    <property type="project" value="UniProtKB-KW"/>
</dbReference>
<evidence type="ECO:0000313" key="12">
    <source>
        <dbReference type="EMBL" id="KAK6223108.1"/>
    </source>
</evidence>
<comment type="caution">
    <text evidence="12">The sequence shown here is derived from an EMBL/GenBank/DDBJ whole genome shotgun (WGS) entry which is preliminary data.</text>
</comment>
<dbReference type="GO" id="GO:0008237">
    <property type="term" value="F:metallopeptidase activity"/>
    <property type="evidence" value="ECO:0007669"/>
    <property type="project" value="UniProtKB-KW"/>
</dbReference>
<dbReference type="EMBL" id="JASAOK010000016">
    <property type="protein sequence ID" value="KAK6223108.1"/>
    <property type="molecule type" value="Genomic_DNA"/>
</dbReference>
<dbReference type="AlphaFoldDB" id="A0AAV9TKY2"/>
<feature type="chain" id="PRO_5044001535" evidence="10">
    <location>
        <begin position="21"/>
        <end position="284"/>
    </location>
</feature>
<keyword evidence="4" id="KW-0479">Metal-binding</keyword>
<dbReference type="Proteomes" id="UP001327957">
    <property type="component" value="Unassembled WGS sequence"/>
</dbReference>
<name>A0AAV9TKY2_9PEZI</name>
<keyword evidence="13" id="KW-1185">Reference proteome</keyword>
<dbReference type="GO" id="GO:0006508">
    <property type="term" value="P:proteolysis"/>
    <property type="evidence" value="ECO:0007669"/>
    <property type="project" value="UniProtKB-KW"/>
</dbReference>
<evidence type="ECO:0000256" key="5">
    <source>
        <dbReference type="ARBA" id="ARBA00022729"/>
    </source>
</evidence>
<keyword evidence="8 12" id="KW-0482">Metalloprotease</keyword>
<keyword evidence="3" id="KW-0645">Protease</keyword>
<feature type="domain" description="Peptidase M43 pregnancy-associated plasma-A" evidence="11">
    <location>
        <begin position="198"/>
        <end position="276"/>
    </location>
</feature>
<proteinExistence type="inferred from homology"/>
<evidence type="ECO:0000256" key="8">
    <source>
        <dbReference type="ARBA" id="ARBA00023049"/>
    </source>
</evidence>
<dbReference type="SUPFAM" id="SSF55486">
    <property type="entry name" value="Metalloproteases ('zincins'), catalytic domain"/>
    <property type="match status" value="1"/>
</dbReference>
<keyword evidence="6" id="KW-0378">Hydrolase</keyword>
<dbReference type="InterPro" id="IPR024079">
    <property type="entry name" value="MetalloPept_cat_dom_sf"/>
</dbReference>
<dbReference type="InterPro" id="IPR008754">
    <property type="entry name" value="Peptidase_M43"/>
</dbReference>
<gene>
    <name evidence="12" type="ORF">QIS74_03953</name>
</gene>
<evidence type="ECO:0000256" key="6">
    <source>
        <dbReference type="ARBA" id="ARBA00022801"/>
    </source>
</evidence>
<dbReference type="PANTHER" id="PTHR47466">
    <property type="match status" value="1"/>
</dbReference>
<evidence type="ECO:0000256" key="10">
    <source>
        <dbReference type="SAM" id="SignalP"/>
    </source>
</evidence>
<keyword evidence="9" id="KW-1015">Disulfide bond</keyword>